<organism evidence="4 5">
    <name type="scientific">Acrobeloides nanus</name>
    <dbReference type="NCBI Taxonomy" id="290746"/>
    <lineage>
        <taxon>Eukaryota</taxon>
        <taxon>Metazoa</taxon>
        <taxon>Ecdysozoa</taxon>
        <taxon>Nematoda</taxon>
        <taxon>Chromadorea</taxon>
        <taxon>Rhabditida</taxon>
        <taxon>Tylenchina</taxon>
        <taxon>Cephalobomorpha</taxon>
        <taxon>Cephaloboidea</taxon>
        <taxon>Cephalobidae</taxon>
        <taxon>Acrobeloides</taxon>
    </lineage>
</organism>
<dbReference type="Pfam" id="PF00581">
    <property type="entry name" value="Rhodanese"/>
    <property type="match status" value="1"/>
</dbReference>
<dbReference type="AlphaFoldDB" id="A0A914EIX5"/>
<dbReference type="InterPro" id="IPR001763">
    <property type="entry name" value="Rhodanese-like_dom"/>
</dbReference>
<evidence type="ECO:0000313" key="4">
    <source>
        <dbReference type="Proteomes" id="UP000887540"/>
    </source>
</evidence>
<dbReference type="Gene3D" id="3.40.250.10">
    <property type="entry name" value="Rhodanese-like domain"/>
    <property type="match status" value="1"/>
</dbReference>
<dbReference type="InterPro" id="IPR036873">
    <property type="entry name" value="Rhodanese-like_dom_sf"/>
</dbReference>
<feature type="domain" description="Rhodanese" evidence="3">
    <location>
        <begin position="21"/>
        <end position="152"/>
    </location>
</feature>
<dbReference type="SMART" id="SM00450">
    <property type="entry name" value="RHOD"/>
    <property type="match status" value="1"/>
</dbReference>
<keyword evidence="2" id="KW-0677">Repeat</keyword>
<dbReference type="SUPFAM" id="SSF52821">
    <property type="entry name" value="Rhodanese/Cell cycle control phosphatase"/>
    <property type="match status" value="1"/>
</dbReference>
<keyword evidence="4" id="KW-1185">Reference proteome</keyword>
<dbReference type="WBParaSite" id="ACRNAN_scaffold8229.g25660.t1">
    <property type="protein sequence ID" value="ACRNAN_scaffold8229.g25660.t1"/>
    <property type="gene ID" value="ACRNAN_scaffold8229.g25660"/>
</dbReference>
<dbReference type="PROSITE" id="PS50206">
    <property type="entry name" value="RHODANESE_3"/>
    <property type="match status" value="1"/>
</dbReference>
<evidence type="ECO:0000256" key="1">
    <source>
        <dbReference type="ARBA" id="ARBA00022679"/>
    </source>
</evidence>
<dbReference type="PANTHER" id="PTHR11364">
    <property type="entry name" value="THIOSULFATE SULFERTANSFERASE"/>
    <property type="match status" value="1"/>
</dbReference>
<dbReference type="GO" id="GO:0004792">
    <property type="term" value="F:thiosulfate-cyanide sulfurtransferase activity"/>
    <property type="evidence" value="ECO:0007669"/>
    <property type="project" value="TreeGrafter"/>
</dbReference>
<evidence type="ECO:0000259" key="3">
    <source>
        <dbReference type="PROSITE" id="PS50206"/>
    </source>
</evidence>
<protein>
    <submittedName>
        <fullName evidence="5">Rhodanese domain-containing protein</fullName>
    </submittedName>
</protein>
<evidence type="ECO:0000256" key="2">
    <source>
        <dbReference type="ARBA" id="ARBA00022737"/>
    </source>
</evidence>
<dbReference type="Proteomes" id="UP000887540">
    <property type="component" value="Unplaced"/>
</dbReference>
<sequence>MVKFEEIVQHEPENSTDLKELAKKFNILDVRNRGVYEGKEDAGFDSTKITGSYIPGTKNIPIAELVDPNGNLKSNEEIEKSSSFPYSSLSINDLELKEANFDPKKPCITMCSMGTGAALLAFILGQFNLKAPIRVYNGSMKEMEARDPKKISGR</sequence>
<name>A0A914EIX5_9BILA</name>
<accession>A0A914EIX5</accession>
<dbReference type="GO" id="GO:0005739">
    <property type="term" value="C:mitochondrion"/>
    <property type="evidence" value="ECO:0007669"/>
    <property type="project" value="TreeGrafter"/>
</dbReference>
<proteinExistence type="predicted"/>
<dbReference type="InterPro" id="IPR045078">
    <property type="entry name" value="TST/MPST-like"/>
</dbReference>
<dbReference type="PANTHER" id="PTHR11364:SF7">
    <property type="entry name" value="THIOSULFATE SULFURTRANSFERASE MPST-1-RELATED"/>
    <property type="match status" value="1"/>
</dbReference>
<keyword evidence="1" id="KW-0808">Transferase</keyword>
<reference evidence="5" key="1">
    <citation type="submission" date="2022-11" db="UniProtKB">
        <authorList>
            <consortium name="WormBaseParasite"/>
        </authorList>
    </citation>
    <scope>IDENTIFICATION</scope>
</reference>
<evidence type="ECO:0000313" key="5">
    <source>
        <dbReference type="WBParaSite" id="ACRNAN_scaffold8229.g25660.t1"/>
    </source>
</evidence>